<dbReference type="InterPro" id="IPR018608">
    <property type="entry name" value="Gti1/Pac2"/>
</dbReference>
<name>A0A9P7MET3_9HYPO</name>
<evidence type="ECO:0000313" key="3">
    <source>
        <dbReference type="EMBL" id="KAG5941091.1"/>
    </source>
</evidence>
<proteinExistence type="inferred from homology"/>
<protein>
    <submittedName>
        <fullName evidence="3">Uncharacterized protein</fullName>
    </submittedName>
</protein>
<dbReference type="EMBL" id="SRPO01000103">
    <property type="protein sequence ID" value="KAG5941091.1"/>
    <property type="molecule type" value="Genomic_DNA"/>
</dbReference>
<organism evidence="3 4">
    <name type="scientific">Claviceps pazoutovae</name>
    <dbReference type="NCBI Taxonomy" id="1649127"/>
    <lineage>
        <taxon>Eukaryota</taxon>
        <taxon>Fungi</taxon>
        <taxon>Dikarya</taxon>
        <taxon>Ascomycota</taxon>
        <taxon>Pezizomycotina</taxon>
        <taxon>Sordariomycetes</taxon>
        <taxon>Hypocreomycetidae</taxon>
        <taxon>Hypocreales</taxon>
        <taxon>Clavicipitaceae</taxon>
        <taxon>Claviceps</taxon>
    </lineage>
</organism>
<dbReference type="AlphaFoldDB" id="A0A9P7MET3"/>
<gene>
    <name evidence="3" type="ORF">E4U60_000201</name>
</gene>
<feature type="region of interest" description="Disordered" evidence="2">
    <location>
        <begin position="115"/>
        <end position="138"/>
    </location>
</feature>
<dbReference type="GO" id="GO:0003677">
    <property type="term" value="F:DNA binding"/>
    <property type="evidence" value="ECO:0007669"/>
    <property type="project" value="TreeGrafter"/>
</dbReference>
<evidence type="ECO:0000256" key="2">
    <source>
        <dbReference type="SAM" id="MobiDB-lite"/>
    </source>
</evidence>
<comment type="caution">
    <text evidence="3">The sequence shown here is derived from an EMBL/GenBank/DDBJ whole genome shotgun (WGS) entry which is preliminary data.</text>
</comment>
<comment type="similarity">
    <text evidence="1">Belongs to the MIT1/WOR1 family.</text>
</comment>
<dbReference type="Proteomes" id="UP000706124">
    <property type="component" value="Unassembled WGS sequence"/>
</dbReference>
<accession>A0A9P7MET3</accession>
<dbReference type="PANTHER" id="PTHR28027">
    <property type="entry name" value="TRANSCRIPTIONAL REGULATOR MIT1"/>
    <property type="match status" value="1"/>
</dbReference>
<dbReference type="OrthoDB" id="5319641at2759"/>
<sequence length="266" mass="29773">MYTFRANSSQGAIVDQNMILSDSTGPLIPSWQGYIASTTDALVIIEAYLLGIVNGIPRRPRYAEHHSLIKSGSVVIFEERSSGIKRWTDGLKWGPSRVLGNFLIYRELDDASNPIRKSTAKPRTSSRSGRKRTGGASAANVAGSFGDWYQFKQDGLVKKTISVSVQERTLHLVSYFTMEDVMLGRLLTPTVEPGLAHIVPRMDLFRSESIRKPIDGADHFQHSESPAPSSVVSMSRPAWETQHWEFLHHLTAYQPIPMYSPHHILQ</sequence>
<reference evidence="3 4" key="1">
    <citation type="journal article" date="2020" name="bioRxiv">
        <title>Whole genome comparisons of ergot fungi reveals the divergence and evolution of species within the genus Claviceps are the result of varying mechanisms driving genome evolution and host range expansion.</title>
        <authorList>
            <person name="Wyka S.A."/>
            <person name="Mondo S.J."/>
            <person name="Liu M."/>
            <person name="Dettman J."/>
            <person name="Nalam V."/>
            <person name="Broders K.D."/>
        </authorList>
    </citation>
    <scope>NUCLEOTIDE SEQUENCE [LARGE SCALE GENOMIC DNA]</scope>
    <source>
        <strain evidence="3 4">CCC 1485</strain>
    </source>
</reference>
<keyword evidence="4" id="KW-1185">Reference proteome</keyword>
<dbReference type="Pfam" id="PF09729">
    <property type="entry name" value="Gti1_Pac2"/>
    <property type="match status" value="1"/>
</dbReference>
<dbReference type="PANTHER" id="PTHR28027:SF2">
    <property type="entry name" value="TRANSCRIPTIONAL REGULATOR MIT1"/>
    <property type="match status" value="1"/>
</dbReference>
<evidence type="ECO:0000256" key="1">
    <source>
        <dbReference type="ARBA" id="ARBA00008359"/>
    </source>
</evidence>
<evidence type="ECO:0000313" key="4">
    <source>
        <dbReference type="Proteomes" id="UP000706124"/>
    </source>
</evidence>